<dbReference type="Proteomes" id="UP000240009">
    <property type="component" value="Unassembled WGS sequence"/>
</dbReference>
<gene>
    <name evidence="1" type="ORF">C5Y96_10680</name>
</gene>
<name>A0A2S8FM75_9BACT</name>
<sequence>MGHLAQHVLAIRESYQNAIADGKFTAVEGMILAGQIGQAVEHLAETFVGDEQHFEMELAAGRAAYAQYIAPIDIPNVPNFLEGWLDQGILGSLEQGARILRERAIANNPHLVPQN</sequence>
<comment type="caution">
    <text evidence="1">The sequence shown here is derived from an EMBL/GenBank/DDBJ whole genome shotgun (WGS) entry which is preliminary data.</text>
</comment>
<dbReference type="RefSeq" id="WP_105352956.1">
    <property type="nucleotide sequence ID" value="NZ_PUIA01000035.1"/>
</dbReference>
<reference evidence="1 2" key="1">
    <citation type="submission" date="2018-02" db="EMBL/GenBank/DDBJ databases">
        <title>Comparative genomes isolates from brazilian mangrove.</title>
        <authorList>
            <person name="Araujo J.E."/>
            <person name="Taketani R.G."/>
            <person name="Silva M.C.P."/>
            <person name="Loureco M.V."/>
            <person name="Andreote F.D."/>
        </authorList>
    </citation>
    <scope>NUCLEOTIDE SEQUENCE [LARGE SCALE GENOMIC DNA]</scope>
    <source>
        <strain evidence="1 2">HEX-2 MGV</strain>
    </source>
</reference>
<dbReference type="OrthoDB" id="9893794at2"/>
<organism evidence="1 2">
    <name type="scientific">Blastopirellula marina</name>
    <dbReference type="NCBI Taxonomy" id="124"/>
    <lineage>
        <taxon>Bacteria</taxon>
        <taxon>Pseudomonadati</taxon>
        <taxon>Planctomycetota</taxon>
        <taxon>Planctomycetia</taxon>
        <taxon>Pirellulales</taxon>
        <taxon>Pirellulaceae</taxon>
        <taxon>Blastopirellula</taxon>
    </lineage>
</organism>
<protein>
    <submittedName>
        <fullName evidence="1">Uncharacterized protein</fullName>
    </submittedName>
</protein>
<evidence type="ECO:0000313" key="1">
    <source>
        <dbReference type="EMBL" id="PQO33308.1"/>
    </source>
</evidence>
<proteinExistence type="predicted"/>
<accession>A0A2S8FM75</accession>
<evidence type="ECO:0000313" key="2">
    <source>
        <dbReference type="Proteomes" id="UP000240009"/>
    </source>
</evidence>
<dbReference type="EMBL" id="PUIA01000035">
    <property type="protein sequence ID" value="PQO33308.1"/>
    <property type="molecule type" value="Genomic_DNA"/>
</dbReference>
<dbReference type="AlphaFoldDB" id="A0A2S8FM75"/>